<evidence type="ECO:0000313" key="2">
    <source>
        <dbReference type="Proteomes" id="UP000000948"/>
    </source>
</evidence>
<dbReference type="STRING" id="634452.APA01_17750"/>
<evidence type="ECO:0000313" key="1">
    <source>
        <dbReference type="EMBL" id="BAH99901.1"/>
    </source>
</evidence>
<dbReference type="AlphaFoldDB" id="C7JC73"/>
<gene>
    <name evidence="1" type="ordered locus">APA01_17750</name>
</gene>
<dbReference type="KEGG" id="apt:APA01_17750"/>
<sequence>MRWFRSRLICRLLGHKWSLWQRENSWGNKTEFLHRHCLRHGCLATEKKTQISHMTIASLDRLSNPEGRAWLRAALKTVNAPLPSEATPEDMVNCVLMDHHDISSALLVAALIDEVPGRTLANIVSKNVFSYNELNIAMERIRSVGVDVTNTENGKWINEMAGFEMTRSIV</sequence>
<dbReference type="BioCyc" id="APAS634452:APA01_RS08980-MONOMER"/>
<organism evidence="1 2">
    <name type="scientific">Acetobacter pasteurianus (strain NBRC 105184 / IFO 3283-01)</name>
    <dbReference type="NCBI Taxonomy" id="634452"/>
    <lineage>
        <taxon>Bacteria</taxon>
        <taxon>Pseudomonadati</taxon>
        <taxon>Pseudomonadota</taxon>
        <taxon>Alphaproteobacteria</taxon>
        <taxon>Acetobacterales</taxon>
        <taxon>Acetobacteraceae</taxon>
        <taxon>Acetobacter</taxon>
    </lineage>
</organism>
<protein>
    <submittedName>
        <fullName evidence="1">Uncharacterized protein</fullName>
    </submittedName>
</protein>
<accession>C7JC73</accession>
<proteinExistence type="predicted"/>
<dbReference type="HOGENOM" id="CLU_1567276_0_0_5"/>
<reference evidence="1 2" key="1">
    <citation type="journal article" date="2009" name="Nucleic Acids Res.">
        <title>Whole-genome analyses reveal genetic instability of Acetobacter pasteurianus.</title>
        <authorList>
            <person name="Azuma Y."/>
            <person name="Hosoyama A."/>
            <person name="Matsutani M."/>
            <person name="Furuya N."/>
            <person name="Horikawa H."/>
            <person name="Harada T."/>
            <person name="Hirakawa H."/>
            <person name="Kuhara S."/>
            <person name="Matsushita K."/>
            <person name="Fujita N."/>
            <person name="Shirai M."/>
        </authorList>
    </citation>
    <scope>NUCLEOTIDE SEQUENCE [LARGE SCALE GENOMIC DNA]</scope>
    <source>
        <strain evidence="2">NBRC 105184 / IFO 3283-01</strain>
    </source>
</reference>
<dbReference type="EMBL" id="AP011121">
    <property type="protein sequence ID" value="BAH99901.1"/>
    <property type="molecule type" value="Genomic_DNA"/>
</dbReference>
<dbReference type="Proteomes" id="UP000000948">
    <property type="component" value="Chromosome"/>
</dbReference>
<name>C7JC73_ACEP3</name>